<dbReference type="InterPro" id="IPR003811">
    <property type="entry name" value="G3P_acylTferase_PlsY"/>
</dbReference>
<evidence type="ECO:0000256" key="3">
    <source>
        <dbReference type="ARBA" id="ARBA00022679"/>
    </source>
</evidence>
<sequence>MLVSVLAVVAYLFGAIPFGLLVAKSRGVDIRSKGSGNIGATNVFRVVGKGWGTCTFVLDALKGFLPAYAFPKAGACLVEGFSAEWGVLFGLLAIVGHTFPIYLKFKGGKGVATSAGMLLGVAPVAVGVGFVCWLVTVLVSRYVSLGSIIASFAVGITVWVDPREDSIIVQSALSLMSVLVIWLHRANIKRLLNGTENRFGKKKEAAS</sequence>
<evidence type="ECO:0000256" key="5">
    <source>
        <dbReference type="ARBA" id="ARBA00022989"/>
    </source>
</evidence>
<evidence type="ECO:0000256" key="7">
    <source>
        <dbReference type="ARBA" id="ARBA00023136"/>
    </source>
</evidence>
<dbReference type="GO" id="GO:0005886">
    <property type="term" value="C:plasma membrane"/>
    <property type="evidence" value="ECO:0007669"/>
    <property type="project" value="UniProtKB-SubCell"/>
</dbReference>
<keyword evidence="7 10" id="KW-0472">Membrane</keyword>
<evidence type="ECO:0000313" key="11">
    <source>
        <dbReference type="EMBL" id="VGO16556.1"/>
    </source>
</evidence>
<dbReference type="NCBIfam" id="TIGR00023">
    <property type="entry name" value="glycerol-3-phosphate 1-O-acyltransferase PlsY"/>
    <property type="match status" value="1"/>
</dbReference>
<keyword evidence="5 10" id="KW-1133">Transmembrane helix</keyword>
<comment type="function">
    <text evidence="10">Catalyzes the transfer of an acyl group from acyl-phosphate (acyl-PO(4)) to glycerol-3-phosphate (G3P) to form lysophosphatidic acid (LPA). This enzyme utilizes acyl-phosphate as fatty acyl donor, but not acyl-CoA or acyl-ACP.</text>
</comment>
<dbReference type="HAMAP" id="MF_01043">
    <property type="entry name" value="PlsY"/>
    <property type="match status" value="1"/>
</dbReference>
<dbReference type="EC" id="2.3.1.275" evidence="10"/>
<keyword evidence="12" id="KW-1185">Reference proteome</keyword>
<name>A0A6C2UB84_PONDE</name>
<dbReference type="Proteomes" id="UP000366872">
    <property type="component" value="Unassembled WGS sequence"/>
</dbReference>
<keyword evidence="8 10" id="KW-0594">Phospholipid biosynthesis</keyword>
<comment type="subunit">
    <text evidence="10">Probably interacts with PlsX.</text>
</comment>
<dbReference type="AlphaFoldDB" id="A0A6C2UB84"/>
<evidence type="ECO:0000256" key="10">
    <source>
        <dbReference type="HAMAP-Rule" id="MF_01043"/>
    </source>
</evidence>
<keyword evidence="11" id="KW-0012">Acyltransferase</keyword>
<feature type="transmembrane region" description="Helical" evidence="10">
    <location>
        <begin position="115"/>
        <end position="135"/>
    </location>
</feature>
<dbReference type="UniPathway" id="UPA00085"/>
<reference evidence="11 12" key="1">
    <citation type="submission" date="2019-04" db="EMBL/GenBank/DDBJ databases">
        <authorList>
            <person name="Van Vliet M D."/>
        </authorList>
    </citation>
    <scope>NUCLEOTIDE SEQUENCE [LARGE SCALE GENOMIC DNA]</scope>
    <source>
        <strain evidence="11 12">F1</strain>
    </source>
</reference>
<keyword evidence="9 10" id="KW-1208">Phospholipid metabolism</keyword>
<feature type="transmembrane region" description="Helical" evidence="10">
    <location>
        <begin position="166"/>
        <end position="183"/>
    </location>
</feature>
<evidence type="ECO:0000313" key="12">
    <source>
        <dbReference type="Proteomes" id="UP000366872"/>
    </source>
</evidence>
<protein>
    <recommendedName>
        <fullName evidence="10">Glycerol-3-phosphate acyltransferase</fullName>
    </recommendedName>
    <alternativeName>
        <fullName evidence="10">Acyl-PO4 G3P acyltransferase</fullName>
    </alternativeName>
    <alternativeName>
        <fullName evidence="10">Acyl-phosphate--glycerol-3-phosphate acyltransferase</fullName>
    </alternativeName>
    <alternativeName>
        <fullName evidence="10">G3P acyltransferase</fullName>
        <shortName evidence="10">GPAT</shortName>
        <ecNumber evidence="10">2.3.1.275</ecNumber>
    </alternativeName>
    <alternativeName>
        <fullName evidence="10">Lysophosphatidic acid synthase</fullName>
        <shortName evidence="10">LPA synthase</shortName>
    </alternativeName>
</protein>
<keyword evidence="1 10" id="KW-1003">Cell membrane</keyword>
<feature type="transmembrane region" description="Helical" evidence="10">
    <location>
        <begin position="142"/>
        <end position="160"/>
    </location>
</feature>
<keyword evidence="4 10" id="KW-0812">Transmembrane</keyword>
<feature type="transmembrane region" description="Helical" evidence="10">
    <location>
        <begin position="6"/>
        <end position="23"/>
    </location>
</feature>
<accession>A0A6C2UB84</accession>
<keyword evidence="3 10" id="KW-0808">Transferase</keyword>
<keyword evidence="2 10" id="KW-0444">Lipid biosynthesis</keyword>
<evidence type="ECO:0000256" key="9">
    <source>
        <dbReference type="ARBA" id="ARBA00023264"/>
    </source>
</evidence>
<dbReference type="Pfam" id="PF02660">
    <property type="entry name" value="G3P_acyltransf"/>
    <property type="match status" value="1"/>
</dbReference>
<dbReference type="PANTHER" id="PTHR30309:SF0">
    <property type="entry name" value="GLYCEROL-3-PHOSPHATE ACYLTRANSFERASE-RELATED"/>
    <property type="match status" value="1"/>
</dbReference>
<proteinExistence type="inferred from homology"/>
<comment type="catalytic activity">
    <reaction evidence="10">
        <text>an acyl phosphate + sn-glycerol 3-phosphate = a 1-acyl-sn-glycero-3-phosphate + phosphate</text>
        <dbReference type="Rhea" id="RHEA:34075"/>
        <dbReference type="ChEBI" id="CHEBI:43474"/>
        <dbReference type="ChEBI" id="CHEBI:57597"/>
        <dbReference type="ChEBI" id="CHEBI:57970"/>
        <dbReference type="ChEBI" id="CHEBI:59918"/>
        <dbReference type="EC" id="2.3.1.275"/>
    </reaction>
</comment>
<evidence type="ECO:0000256" key="1">
    <source>
        <dbReference type="ARBA" id="ARBA00022475"/>
    </source>
</evidence>
<dbReference type="GO" id="GO:0043772">
    <property type="term" value="F:acyl-phosphate glycerol-3-phosphate acyltransferase activity"/>
    <property type="evidence" value="ECO:0007669"/>
    <property type="project" value="UniProtKB-UniRule"/>
</dbReference>
<keyword evidence="6 10" id="KW-0443">Lipid metabolism</keyword>
<comment type="similarity">
    <text evidence="10">Belongs to the PlsY family.</text>
</comment>
<organism evidence="11 12">
    <name type="scientific">Pontiella desulfatans</name>
    <dbReference type="NCBI Taxonomy" id="2750659"/>
    <lineage>
        <taxon>Bacteria</taxon>
        <taxon>Pseudomonadati</taxon>
        <taxon>Kiritimatiellota</taxon>
        <taxon>Kiritimatiellia</taxon>
        <taxon>Kiritimatiellales</taxon>
        <taxon>Pontiellaceae</taxon>
        <taxon>Pontiella</taxon>
    </lineage>
</organism>
<dbReference type="PANTHER" id="PTHR30309">
    <property type="entry name" value="INNER MEMBRANE PROTEIN YGIH"/>
    <property type="match status" value="1"/>
</dbReference>
<dbReference type="RefSeq" id="WP_136082050.1">
    <property type="nucleotide sequence ID" value="NZ_CAAHFG010000003.1"/>
</dbReference>
<feature type="transmembrane region" description="Helical" evidence="10">
    <location>
        <begin position="85"/>
        <end position="103"/>
    </location>
</feature>
<comment type="subcellular location">
    <subcellularLocation>
        <location evidence="10">Cell membrane</location>
        <topology evidence="10">Multi-pass membrane protein</topology>
    </subcellularLocation>
</comment>
<dbReference type="GO" id="GO:0008654">
    <property type="term" value="P:phospholipid biosynthetic process"/>
    <property type="evidence" value="ECO:0007669"/>
    <property type="project" value="UniProtKB-UniRule"/>
</dbReference>
<evidence type="ECO:0000256" key="8">
    <source>
        <dbReference type="ARBA" id="ARBA00023209"/>
    </source>
</evidence>
<evidence type="ECO:0000256" key="4">
    <source>
        <dbReference type="ARBA" id="ARBA00022692"/>
    </source>
</evidence>
<evidence type="ECO:0000256" key="6">
    <source>
        <dbReference type="ARBA" id="ARBA00023098"/>
    </source>
</evidence>
<dbReference type="EMBL" id="CAAHFG010000003">
    <property type="protein sequence ID" value="VGO16556.1"/>
    <property type="molecule type" value="Genomic_DNA"/>
</dbReference>
<gene>
    <name evidence="11" type="primary">plsY_1</name>
    <name evidence="10" type="synonym">plsY</name>
    <name evidence="11" type="ORF">PDESU_05147</name>
</gene>
<comment type="pathway">
    <text evidence="10">Lipid metabolism; phospholipid metabolism.</text>
</comment>
<dbReference type="SMART" id="SM01207">
    <property type="entry name" value="G3P_acyltransf"/>
    <property type="match status" value="1"/>
</dbReference>
<evidence type="ECO:0000256" key="2">
    <source>
        <dbReference type="ARBA" id="ARBA00022516"/>
    </source>
</evidence>